<dbReference type="eggNOG" id="COG0715">
    <property type="taxonomic scope" value="Bacteria"/>
</dbReference>
<feature type="chain" id="PRO_5033224475" evidence="1">
    <location>
        <begin position="33"/>
        <end position="330"/>
    </location>
</feature>
<dbReference type="SUPFAM" id="SSF53850">
    <property type="entry name" value="Periplasmic binding protein-like II"/>
    <property type="match status" value="1"/>
</dbReference>
<gene>
    <name evidence="3" type="ORF">CLPA_c20130</name>
    <name evidence="4" type="ORF">CP6013_01166</name>
</gene>
<reference evidence="3 6" key="1">
    <citation type="journal article" date="2015" name="Genome Announc.">
        <title>Complete Genome Sequence of the Nitrogen-Fixing and Solvent-Producing Clostridium pasteurianum DSM 525.</title>
        <authorList>
            <person name="Poehlein A."/>
            <person name="Grosse-Honebrink A."/>
            <person name="Zhang Y."/>
            <person name="Minton N.P."/>
            <person name="Daniel R."/>
        </authorList>
    </citation>
    <scope>NUCLEOTIDE SEQUENCE [LARGE SCALE GENOMIC DNA]</scope>
    <source>
        <strain evidence="3">DSM 525</strain>
        <strain evidence="6">DSM 525 / ATCC 6013</strain>
    </source>
</reference>
<evidence type="ECO:0000313" key="4">
    <source>
        <dbReference type="EMBL" id="KRU11919.1"/>
    </source>
</evidence>
<feature type="signal peptide" evidence="1">
    <location>
        <begin position="1"/>
        <end position="32"/>
    </location>
</feature>
<dbReference type="PANTHER" id="PTHR30024">
    <property type="entry name" value="ALIPHATIC SULFONATES-BINDING PROTEIN-RELATED"/>
    <property type="match status" value="1"/>
</dbReference>
<keyword evidence="6" id="KW-1185">Reference proteome</keyword>
<protein>
    <submittedName>
        <fullName evidence="3">ABC-type nitrate/sulfonate/bicarbonate transport system, periplasmic component</fullName>
    </submittedName>
</protein>
<evidence type="ECO:0000313" key="5">
    <source>
        <dbReference type="Proteomes" id="UP000028042"/>
    </source>
</evidence>
<evidence type="ECO:0000313" key="3">
    <source>
        <dbReference type="EMBL" id="AJA52071.1"/>
    </source>
</evidence>
<dbReference type="RefSeq" id="WP_003442309.1">
    <property type="nucleotide sequence ID" value="NZ_ANZB01000002.1"/>
</dbReference>
<reference evidence="4" key="2">
    <citation type="submission" date="2015-10" db="EMBL/GenBank/DDBJ databases">
        <title>Improved Draft Genome Sequence of Clostridium pasteurianum Strain ATCC 6013 (DSM 525) Using a Hybrid Next-Generation Sequencing Approach.</title>
        <authorList>
            <person name="Pyne M.E."/>
            <person name="Utturkar S.M."/>
            <person name="Brown S.D."/>
            <person name="Moo-Young M."/>
            <person name="Chung D.A."/>
            <person name="Chou P.C."/>
        </authorList>
    </citation>
    <scope>NUCLEOTIDE SEQUENCE</scope>
    <source>
        <strain evidence="4">ATCC 6013</strain>
    </source>
</reference>
<keyword evidence="1" id="KW-0732">Signal</keyword>
<dbReference type="Pfam" id="PF09084">
    <property type="entry name" value="NMT1"/>
    <property type="match status" value="1"/>
</dbReference>
<name>A0A0H3J844_CLOPA</name>
<dbReference type="PROSITE" id="PS51257">
    <property type="entry name" value="PROKAR_LIPOPROTEIN"/>
    <property type="match status" value="1"/>
</dbReference>
<feature type="domain" description="SsuA/THI5-like" evidence="2">
    <location>
        <begin position="52"/>
        <end position="267"/>
    </location>
</feature>
<dbReference type="AlphaFoldDB" id="A0A0H3J844"/>
<evidence type="ECO:0000256" key="1">
    <source>
        <dbReference type="SAM" id="SignalP"/>
    </source>
</evidence>
<dbReference type="Proteomes" id="UP000028042">
    <property type="component" value="Unassembled WGS sequence"/>
</dbReference>
<dbReference type="Gene3D" id="3.40.190.10">
    <property type="entry name" value="Periplasmic binding protein-like II"/>
    <property type="match status" value="2"/>
</dbReference>
<dbReference type="PATRIC" id="fig|1262449.3.peg.982"/>
<dbReference type="Proteomes" id="UP000030905">
    <property type="component" value="Chromosome"/>
</dbReference>
<evidence type="ECO:0000313" key="6">
    <source>
        <dbReference type="Proteomes" id="UP000030905"/>
    </source>
</evidence>
<dbReference type="EMBL" id="CP009268">
    <property type="protein sequence ID" value="AJA52071.1"/>
    <property type="molecule type" value="Genomic_DNA"/>
</dbReference>
<accession>A0A0H3J844</accession>
<dbReference type="GeneID" id="93074164"/>
<sequence length="330" mass="36552">MKKKLKILVTSITIILLVLSLTSCGKSENATAKNGDKELFTLRVPTQTGFNEINIADELGYFKEQGIKIKYTGVLKPGMTEYQLIAQGINDVFTGGHPPNVAQARLAGIKVTAVAPGMVDNKEFPHVRYLVKNDSPIKTLDDINGKKVSISGVAGCTDGYLKYYFKQKGKTENIKWVTLPNPGQQEQSVVQGLVDVTTSHPPYAGLAVAAGGVRQIATSWDILHSPGAGLSVRGFSDEFIKEHPDVVKGFTEALYKAHVYINSHQDESKTIIAKWLKLKPEDLSVFWYEESKTINPEYIEKWFEISESIGLWKKGDIKPTDIYTNDYAPK</sequence>
<proteinExistence type="predicted"/>
<dbReference type="EMBL" id="JPGY02000001">
    <property type="protein sequence ID" value="KRU11919.1"/>
    <property type="molecule type" value="Genomic_DNA"/>
</dbReference>
<evidence type="ECO:0000259" key="2">
    <source>
        <dbReference type="Pfam" id="PF09084"/>
    </source>
</evidence>
<reference evidence="4 5" key="3">
    <citation type="journal article" name="Genome Announc.">
        <title>Improved Draft Genome Sequence of Clostridium pasteurianum Strain ATCC 6013 (DSM 525) Using a Hybrid Next-Generation Sequencing Approach.</title>
        <authorList>
            <person name="Pyne M.E."/>
            <person name="Utturkar S."/>
            <person name="Brown S.D."/>
            <person name="Moo-Young M."/>
            <person name="Chung D.A."/>
            <person name="Chou C.P."/>
        </authorList>
    </citation>
    <scope>NUCLEOTIDE SEQUENCE [LARGE SCALE GENOMIC DNA]</scope>
    <source>
        <strain evidence="4 5">ATCC 6013</strain>
    </source>
</reference>
<organism evidence="3 6">
    <name type="scientific">Clostridium pasteurianum DSM 525 = ATCC 6013</name>
    <dbReference type="NCBI Taxonomy" id="1262449"/>
    <lineage>
        <taxon>Bacteria</taxon>
        <taxon>Bacillati</taxon>
        <taxon>Bacillota</taxon>
        <taxon>Clostridia</taxon>
        <taxon>Eubacteriales</taxon>
        <taxon>Clostridiaceae</taxon>
        <taxon>Clostridium</taxon>
    </lineage>
</organism>
<dbReference type="KEGG" id="cpat:CLPA_c20130"/>
<dbReference type="InterPro" id="IPR015168">
    <property type="entry name" value="SsuA/THI5"/>
</dbReference>
<dbReference type="PANTHER" id="PTHR30024:SF42">
    <property type="entry name" value="ALIPHATIC SULFONATES-BINDING PROTEIN-RELATED"/>
    <property type="match status" value="1"/>
</dbReference>
<dbReference type="KEGG" id="cpae:CPAST_c20130"/>